<dbReference type="AlphaFoldDB" id="A0A9W8RVD3"/>
<comment type="caution">
    <text evidence="2">The sequence shown here is derived from an EMBL/GenBank/DDBJ whole genome shotgun (WGS) entry which is preliminary data.</text>
</comment>
<evidence type="ECO:0000313" key="2">
    <source>
        <dbReference type="EMBL" id="KAJ4253319.1"/>
    </source>
</evidence>
<feature type="transmembrane region" description="Helical" evidence="1">
    <location>
        <begin position="109"/>
        <end position="136"/>
    </location>
</feature>
<keyword evidence="1" id="KW-0812">Transmembrane</keyword>
<dbReference type="Proteomes" id="UP001152049">
    <property type="component" value="Unassembled WGS sequence"/>
</dbReference>
<dbReference type="EMBL" id="JAOQAZ010000024">
    <property type="protein sequence ID" value="KAJ4253319.1"/>
    <property type="molecule type" value="Genomic_DNA"/>
</dbReference>
<accession>A0A9W8RVD3</accession>
<protein>
    <submittedName>
        <fullName evidence="2">Uncharacterized protein</fullName>
    </submittedName>
</protein>
<sequence>MEPSSETKMLWMYNNLDALKNDASERDYSWVLKAASTVGKFAIKSVSPTSVPTDALDKLARSMSRRIGGLAAVGHGVFNRDSLDLSAADQKRLSLNEELFKSVGEGVFLVIWAAMGTAAPVVGGIILVTAAINYLAKSDKISAEKRWEEITKSMMGKYKDILLNAELKEAKDKEAAAMLIQGINEVRTEQFKIEQKRASSVIAEAKDPATEKMVKLTAGALVRLDIYLDYYLELKMDRDETSNEYLANVYARFHVDVEAYSNNSSPFHDGSSEKYTEKYREDQEKQVRIMLTNVD</sequence>
<name>A0A9W8RVD3_9HYPO</name>
<organism evidence="2 3">
    <name type="scientific">Fusarium torreyae</name>
    <dbReference type="NCBI Taxonomy" id="1237075"/>
    <lineage>
        <taxon>Eukaryota</taxon>
        <taxon>Fungi</taxon>
        <taxon>Dikarya</taxon>
        <taxon>Ascomycota</taxon>
        <taxon>Pezizomycotina</taxon>
        <taxon>Sordariomycetes</taxon>
        <taxon>Hypocreomycetidae</taxon>
        <taxon>Hypocreales</taxon>
        <taxon>Nectriaceae</taxon>
        <taxon>Fusarium</taxon>
    </lineage>
</organism>
<keyword evidence="1" id="KW-1133">Transmembrane helix</keyword>
<keyword evidence="1" id="KW-0472">Membrane</keyword>
<reference evidence="2" key="1">
    <citation type="submission" date="2022-09" db="EMBL/GenBank/DDBJ databases">
        <title>Fusarium specimens isolated from Avocado Roots.</title>
        <authorList>
            <person name="Stajich J."/>
            <person name="Roper C."/>
            <person name="Heimlech-Rivalta G."/>
        </authorList>
    </citation>
    <scope>NUCLEOTIDE SEQUENCE</scope>
    <source>
        <strain evidence="2">CF00136</strain>
    </source>
</reference>
<evidence type="ECO:0000313" key="3">
    <source>
        <dbReference type="Proteomes" id="UP001152049"/>
    </source>
</evidence>
<keyword evidence="3" id="KW-1185">Reference proteome</keyword>
<evidence type="ECO:0000256" key="1">
    <source>
        <dbReference type="SAM" id="Phobius"/>
    </source>
</evidence>
<gene>
    <name evidence="2" type="ORF">NW762_010474</name>
</gene>
<proteinExistence type="predicted"/>